<dbReference type="PANTHER" id="PTHR13937">
    <property type="entry name" value="EUKARYOTIC TRANSLATION INITATION FACTOR 3, SUBUNIT 8 EIF3S8 -RELATED"/>
    <property type="match status" value="1"/>
</dbReference>
<dbReference type="GO" id="GO:0005852">
    <property type="term" value="C:eukaryotic translation initiation factor 3 complex"/>
    <property type="evidence" value="ECO:0007669"/>
    <property type="project" value="InterPro"/>
</dbReference>
<dbReference type="SUPFAM" id="SSF46785">
    <property type="entry name" value="Winged helix' DNA-binding domain"/>
    <property type="match status" value="1"/>
</dbReference>
<accession>A0AAV7ZYV9</accession>
<feature type="domain" description="PCI" evidence="5">
    <location>
        <begin position="657"/>
        <end position="829"/>
    </location>
</feature>
<keyword evidence="1" id="KW-0963">Cytoplasm</keyword>
<dbReference type="Pfam" id="PF01399">
    <property type="entry name" value="PCI"/>
    <property type="match status" value="1"/>
</dbReference>
<evidence type="ECO:0000256" key="1">
    <source>
        <dbReference type="ARBA" id="ARBA00022490"/>
    </source>
</evidence>
<dbReference type="InterPro" id="IPR036390">
    <property type="entry name" value="WH_DNA-bd_sf"/>
</dbReference>
<organism evidence="6 7">
    <name type="scientific">Anaeramoeba flamelloides</name>
    <dbReference type="NCBI Taxonomy" id="1746091"/>
    <lineage>
        <taxon>Eukaryota</taxon>
        <taxon>Metamonada</taxon>
        <taxon>Anaeramoebidae</taxon>
        <taxon>Anaeramoeba</taxon>
    </lineage>
</organism>
<feature type="compositionally biased region" description="Basic and acidic residues" evidence="4">
    <location>
        <begin position="170"/>
        <end position="184"/>
    </location>
</feature>
<dbReference type="InterPro" id="IPR008905">
    <property type="entry name" value="EIF3C_N_dom"/>
</dbReference>
<feature type="compositionally biased region" description="Basic and acidic residues" evidence="4">
    <location>
        <begin position="250"/>
        <end position="261"/>
    </location>
</feature>
<dbReference type="InterPro" id="IPR036388">
    <property type="entry name" value="WH-like_DNA-bd_sf"/>
</dbReference>
<dbReference type="GO" id="GO:0003743">
    <property type="term" value="F:translation initiation factor activity"/>
    <property type="evidence" value="ECO:0007669"/>
    <property type="project" value="UniProtKB-KW"/>
</dbReference>
<feature type="compositionally biased region" description="Acidic residues" evidence="4">
    <location>
        <begin position="127"/>
        <end position="148"/>
    </location>
</feature>
<dbReference type="PANTHER" id="PTHR13937:SF0">
    <property type="entry name" value="EUKARYOTIC TRANSLATION INITIATION FACTOR 3 SUBUNIT C-RELATED"/>
    <property type="match status" value="1"/>
</dbReference>
<reference evidence="6" key="1">
    <citation type="submission" date="2022-08" db="EMBL/GenBank/DDBJ databases">
        <title>Novel sulphate-reducing endosymbionts in the free-living metamonad Anaeramoeba.</title>
        <authorList>
            <person name="Jerlstrom-Hultqvist J."/>
            <person name="Cepicka I."/>
            <person name="Gallot-Lavallee L."/>
            <person name="Salas-Leiva D."/>
            <person name="Curtis B.A."/>
            <person name="Zahonova K."/>
            <person name="Pipaliya S."/>
            <person name="Dacks J."/>
            <person name="Roger A.J."/>
        </authorList>
    </citation>
    <scope>NUCLEOTIDE SEQUENCE</scope>
    <source>
        <strain evidence="6">Busselton2</strain>
    </source>
</reference>
<dbReference type="Gene3D" id="1.10.10.10">
    <property type="entry name" value="Winged helix-like DNA-binding domain superfamily/Winged helix DNA-binding domain"/>
    <property type="match status" value="1"/>
</dbReference>
<feature type="compositionally biased region" description="Acidic residues" evidence="4">
    <location>
        <begin position="185"/>
        <end position="208"/>
    </location>
</feature>
<proteinExistence type="predicted"/>
<keyword evidence="3" id="KW-0648">Protein biosynthesis</keyword>
<dbReference type="InterPro" id="IPR027516">
    <property type="entry name" value="EIF3C"/>
</dbReference>
<evidence type="ECO:0000256" key="4">
    <source>
        <dbReference type="SAM" id="MobiDB-lite"/>
    </source>
</evidence>
<sequence>MSRFLKSNVQKVEEKKVTKKKQTPFEKKFEELKENSELLAKACKRNNWQKIPQLYQQVFKSVGRFEKIAKKKKKPPIHFIAAIGKLKRSVEDVQEKKIKVHDKKSYNQIKNRMDKWLKPYLPQINEWLEDNPRDEEEDFEDSEEDSEEEKNKQSNTQEQTQSKRSKYLKKQPEEKQEEEKPQKEEEYEEEYEEGYEEEDEEYEEEEEEYRCRYFVILSSDDSDSFGEEGEYDESSGYKTPSEESSDLDIYPEKKQTELKFSDDEDDKETTGESEKPENEQEKATPKINKWLKKKTDETTSTETNKTDKKKRKQNERKIQKLIQVSSIQSKDYLKQEDYSLLENKSQVNQKLHEILTLKKNTIVGVELLTRLVNFSKGMDQKLDILMNLLENILEIGKSAIKINFWIKGCKVAQEIVELIKEGKQKKKIQYKDSYDNSKEFSKKVITGNLLETLEILNGLFILYGKRFETTPRKYLNLLKEEDLIISLSQKISEYYLSVNQIKPASNAAFIELEHLYYRRVKEEEFENKYQVIQQLSNKIINQETNQLKSRSLLYLITFLAINGKFYKARDLFLMSKIHETIHKHDIDSQIIFNRTVLQLGMSAFRIGDYWPAYSCISEIYDGSYTRELIAQGLTTQRYKYNQLEKEKESNEQRTYPLHLHINLDLIESCHLVSGMLVEIPIKKIASFQDIDTKKISKFMRILENKDRSINSKLEDNLRAKILKAVTKFRKGNWKKCIQIIESLYVWKFFPNSETVMKILHKQIKQDSLKIYLLTYFNYFNNIEIQNLVQLFEMDIKQVKNIVSNMILNDKIQAHLNSKKGLIIFDGETNKITKVRYLVLQYGNRVNSYLDSNERLLSTKMRAHSFRFDYNNKKKYFGRYKRF</sequence>
<comment type="caution">
    <text evidence="6">The sequence shown here is derived from an EMBL/GenBank/DDBJ whole genome shotgun (WGS) entry which is preliminary data.</text>
</comment>
<evidence type="ECO:0000313" key="6">
    <source>
        <dbReference type="EMBL" id="KAJ3445518.1"/>
    </source>
</evidence>
<evidence type="ECO:0000259" key="5">
    <source>
        <dbReference type="PROSITE" id="PS50250"/>
    </source>
</evidence>
<dbReference type="EMBL" id="JANTQA010000023">
    <property type="protein sequence ID" value="KAJ3445518.1"/>
    <property type="molecule type" value="Genomic_DNA"/>
</dbReference>
<feature type="region of interest" description="Disordered" evidence="4">
    <location>
        <begin position="127"/>
        <end position="315"/>
    </location>
</feature>
<evidence type="ECO:0000256" key="3">
    <source>
        <dbReference type="ARBA" id="ARBA00022917"/>
    </source>
</evidence>
<keyword evidence="2 6" id="KW-0396">Initiation factor</keyword>
<protein>
    <submittedName>
        <fullName evidence="6">Eukaryotic translation initiation factor 3 subunit c-related</fullName>
    </submittedName>
</protein>
<evidence type="ECO:0000313" key="7">
    <source>
        <dbReference type="Proteomes" id="UP001146793"/>
    </source>
</evidence>
<feature type="compositionally biased region" description="Basic and acidic residues" evidence="4">
    <location>
        <begin position="268"/>
        <end position="284"/>
    </location>
</feature>
<name>A0AAV7ZYV9_9EUKA</name>
<dbReference type="AlphaFoldDB" id="A0AAV7ZYV9"/>
<dbReference type="Pfam" id="PF05470">
    <property type="entry name" value="eIF-3c_N"/>
    <property type="match status" value="2"/>
</dbReference>
<evidence type="ECO:0000256" key="2">
    <source>
        <dbReference type="ARBA" id="ARBA00022540"/>
    </source>
</evidence>
<feature type="compositionally biased region" description="Acidic residues" evidence="4">
    <location>
        <begin position="220"/>
        <end position="233"/>
    </location>
</feature>
<dbReference type="Proteomes" id="UP001146793">
    <property type="component" value="Unassembled WGS sequence"/>
</dbReference>
<gene>
    <name evidence="6" type="ORF">M0812_11395</name>
</gene>
<dbReference type="GO" id="GO:0031369">
    <property type="term" value="F:translation initiation factor binding"/>
    <property type="evidence" value="ECO:0007669"/>
    <property type="project" value="InterPro"/>
</dbReference>
<dbReference type="InterPro" id="IPR000717">
    <property type="entry name" value="PCI_dom"/>
</dbReference>
<feature type="compositionally biased region" description="Polar residues" evidence="4">
    <location>
        <begin position="153"/>
        <end position="162"/>
    </location>
</feature>
<dbReference type="SMART" id="SM00088">
    <property type="entry name" value="PINT"/>
    <property type="match status" value="1"/>
</dbReference>
<dbReference type="PROSITE" id="PS50250">
    <property type="entry name" value="PCI"/>
    <property type="match status" value="1"/>
</dbReference>
<dbReference type="GO" id="GO:0003723">
    <property type="term" value="F:RNA binding"/>
    <property type="evidence" value="ECO:0007669"/>
    <property type="project" value="InterPro"/>
</dbReference>